<evidence type="ECO:0000256" key="4">
    <source>
        <dbReference type="ARBA" id="ARBA00022679"/>
    </source>
</evidence>
<dbReference type="Pfam" id="PF00072">
    <property type="entry name" value="Response_reg"/>
    <property type="match status" value="1"/>
</dbReference>
<feature type="domain" description="Histidine kinase" evidence="12">
    <location>
        <begin position="839"/>
        <end position="1059"/>
    </location>
</feature>
<keyword evidence="10" id="KW-0812">Transmembrane</keyword>
<evidence type="ECO:0000256" key="7">
    <source>
        <dbReference type="ARBA" id="ARBA00023125"/>
    </source>
</evidence>
<evidence type="ECO:0000256" key="2">
    <source>
        <dbReference type="ARBA" id="ARBA00012438"/>
    </source>
</evidence>
<keyword evidence="4" id="KW-0808">Transferase</keyword>
<keyword evidence="7" id="KW-0238">DNA-binding</keyword>
<dbReference type="PANTHER" id="PTHR43547">
    <property type="entry name" value="TWO-COMPONENT HISTIDINE KINASE"/>
    <property type="match status" value="1"/>
</dbReference>
<dbReference type="InterPro" id="IPR003594">
    <property type="entry name" value="HATPase_dom"/>
</dbReference>
<keyword evidence="8" id="KW-0804">Transcription</keyword>
<dbReference type="Gene3D" id="3.40.50.2300">
    <property type="match status" value="1"/>
</dbReference>
<dbReference type="InterPro" id="IPR005467">
    <property type="entry name" value="His_kinase_dom"/>
</dbReference>
<dbReference type="SUPFAM" id="SSF52172">
    <property type="entry name" value="CheY-like"/>
    <property type="match status" value="1"/>
</dbReference>
<evidence type="ECO:0000256" key="8">
    <source>
        <dbReference type="ARBA" id="ARBA00023163"/>
    </source>
</evidence>
<dbReference type="Gene3D" id="2.130.10.10">
    <property type="entry name" value="YVTN repeat-like/Quinoprotein amine dehydrogenase"/>
    <property type="match status" value="3"/>
</dbReference>
<evidence type="ECO:0000256" key="5">
    <source>
        <dbReference type="ARBA" id="ARBA00022777"/>
    </source>
</evidence>
<keyword evidence="3 9" id="KW-0597">Phosphoprotein</keyword>
<gene>
    <name evidence="14" type="ORF">AAG747_17645</name>
</gene>
<dbReference type="PANTHER" id="PTHR43547:SF2">
    <property type="entry name" value="HYBRID SIGNAL TRANSDUCTION HISTIDINE KINASE C"/>
    <property type="match status" value="1"/>
</dbReference>
<evidence type="ECO:0000259" key="12">
    <source>
        <dbReference type="PROSITE" id="PS50109"/>
    </source>
</evidence>
<dbReference type="PROSITE" id="PS00041">
    <property type="entry name" value="HTH_ARAC_FAMILY_1"/>
    <property type="match status" value="1"/>
</dbReference>
<accession>A0AAW9S0X0</accession>
<keyword evidence="15" id="KW-1185">Reference proteome</keyword>
<reference evidence="14 15" key="1">
    <citation type="submission" date="2024-04" db="EMBL/GenBank/DDBJ databases">
        <title>Novel genus in family Flammeovirgaceae.</title>
        <authorList>
            <person name="Nguyen T.H."/>
            <person name="Vuong T.Q."/>
            <person name="Le H."/>
            <person name="Kim S.-G."/>
        </authorList>
    </citation>
    <scope>NUCLEOTIDE SEQUENCE [LARGE SCALE GENOMIC DNA]</scope>
    <source>
        <strain evidence="14 15">JCM 23209</strain>
    </source>
</reference>
<dbReference type="SMART" id="SM00388">
    <property type="entry name" value="HisKA"/>
    <property type="match status" value="1"/>
</dbReference>
<dbReference type="SUPFAM" id="SSF55874">
    <property type="entry name" value="ATPase domain of HSP90 chaperone/DNA topoisomerase II/histidine kinase"/>
    <property type="match status" value="1"/>
</dbReference>
<keyword evidence="10" id="KW-0472">Membrane</keyword>
<dbReference type="Pfam" id="PF02518">
    <property type="entry name" value="HATPase_c"/>
    <property type="match status" value="1"/>
</dbReference>
<feature type="domain" description="HTH araC/xylS-type" evidence="11">
    <location>
        <begin position="1240"/>
        <end position="1339"/>
    </location>
</feature>
<evidence type="ECO:0000256" key="6">
    <source>
        <dbReference type="ARBA" id="ARBA00023015"/>
    </source>
</evidence>
<keyword evidence="10" id="KW-1133">Transmembrane helix</keyword>
<evidence type="ECO:0000313" key="14">
    <source>
        <dbReference type="EMBL" id="MEN7549752.1"/>
    </source>
</evidence>
<dbReference type="GO" id="GO:0000155">
    <property type="term" value="F:phosphorelay sensor kinase activity"/>
    <property type="evidence" value="ECO:0007669"/>
    <property type="project" value="InterPro"/>
</dbReference>
<dbReference type="SMART" id="SM00342">
    <property type="entry name" value="HTH_ARAC"/>
    <property type="match status" value="1"/>
</dbReference>
<keyword evidence="6" id="KW-0805">Transcription regulation</keyword>
<dbReference type="Gene3D" id="1.10.10.60">
    <property type="entry name" value="Homeodomain-like"/>
    <property type="match status" value="1"/>
</dbReference>
<evidence type="ECO:0000256" key="9">
    <source>
        <dbReference type="PROSITE-ProRule" id="PRU00169"/>
    </source>
</evidence>
<evidence type="ECO:0000256" key="3">
    <source>
        <dbReference type="ARBA" id="ARBA00022553"/>
    </source>
</evidence>
<dbReference type="Pfam" id="PF12833">
    <property type="entry name" value="HTH_18"/>
    <property type="match status" value="1"/>
</dbReference>
<dbReference type="InterPro" id="IPR001789">
    <property type="entry name" value="Sig_transdc_resp-reg_receiver"/>
</dbReference>
<dbReference type="PROSITE" id="PS50110">
    <property type="entry name" value="RESPONSE_REGULATORY"/>
    <property type="match status" value="1"/>
</dbReference>
<feature type="transmembrane region" description="Helical" evidence="10">
    <location>
        <begin position="781"/>
        <end position="803"/>
    </location>
</feature>
<dbReference type="SUPFAM" id="SSF46689">
    <property type="entry name" value="Homeodomain-like"/>
    <property type="match status" value="1"/>
</dbReference>
<dbReference type="PROSITE" id="PS50109">
    <property type="entry name" value="HIS_KIN"/>
    <property type="match status" value="1"/>
</dbReference>
<dbReference type="EC" id="2.7.13.3" evidence="2"/>
<evidence type="ECO:0000256" key="1">
    <source>
        <dbReference type="ARBA" id="ARBA00000085"/>
    </source>
</evidence>
<dbReference type="InterPro" id="IPR003661">
    <property type="entry name" value="HisK_dim/P_dom"/>
</dbReference>
<evidence type="ECO:0000256" key="10">
    <source>
        <dbReference type="SAM" id="Phobius"/>
    </source>
</evidence>
<dbReference type="InterPro" id="IPR009057">
    <property type="entry name" value="Homeodomain-like_sf"/>
</dbReference>
<protein>
    <recommendedName>
        <fullName evidence="2">histidine kinase</fullName>
        <ecNumber evidence="2">2.7.13.3</ecNumber>
    </recommendedName>
</protein>
<name>A0AAW9S0X0_9BACT</name>
<dbReference type="SUPFAM" id="SSF47384">
    <property type="entry name" value="Homodimeric domain of signal transducing histidine kinase"/>
    <property type="match status" value="1"/>
</dbReference>
<feature type="modified residue" description="4-aspartylphosphate" evidence="9">
    <location>
        <position position="1142"/>
    </location>
</feature>
<dbReference type="CDD" id="cd17574">
    <property type="entry name" value="REC_OmpR"/>
    <property type="match status" value="1"/>
</dbReference>
<dbReference type="Gene3D" id="1.10.287.130">
    <property type="match status" value="1"/>
</dbReference>
<dbReference type="FunFam" id="3.30.565.10:FF:000006">
    <property type="entry name" value="Sensor histidine kinase WalK"/>
    <property type="match status" value="1"/>
</dbReference>
<dbReference type="SMART" id="SM00448">
    <property type="entry name" value="REC"/>
    <property type="match status" value="1"/>
</dbReference>
<dbReference type="Gene3D" id="3.30.565.10">
    <property type="entry name" value="Histidine kinase-like ATPase, C-terminal domain"/>
    <property type="match status" value="1"/>
</dbReference>
<dbReference type="InterPro" id="IPR018060">
    <property type="entry name" value="HTH_AraC"/>
</dbReference>
<evidence type="ECO:0000313" key="15">
    <source>
        <dbReference type="Proteomes" id="UP001403385"/>
    </source>
</evidence>
<sequence>MLGVCFGTFIIQTGYAQLKPEWNEYKEAQGLASNYIYKMKEGRNGALWLATENGLVKFDGYRSVVIPELKDSLDRPVPVYGMHFMPNRQLWLGTKNGLKIYDLLNQEVWDAILPTAPVGDIVYLGNQKALARYSKGLYFIELDEAFHPVGYQVIDLAFFTKIQKEITLKALYVAKEEVFLSLNGYGVIKGKLADLGQWEKFELITKSMASEVHPFLYGYTISPLPADRLLINFAQEGLFIYDVLSEKLEKVPGLNCFDDPGLGYISAVYYHQGNLYFSAIGKGLCRKSLTDPSHPIERISFEAIPQFNFMDDIISSIYVRGNMLWIGTLGDGLKNAALQPKGLSVIPLQSHIGQRTSIYSVKADQQGALLVGSFGKGVLLLDSLHKEDVHIETINQAHNRLLLPSDSISEFHFDQKGNFWIGTYKGVCFYTREQYQQLKKGAVIRPKIYSSQSGLSSELVNDLFEDASGNMYFTTYAGLNFLNLQNDQISNAWNDKTKAYFPKVPLYYGEFLRDSSMVLFSHWLNAMLRKDSLVSLGPIFPDTYDVYIFHSVSEKNISWLATNKGLYKYDHHTQTTVDFAAKAFFRNKKINAITCDQTGTLWMGTNQGIFSFQPATGATEQYKVPGTKGWPFIHYGAVSSDAEGNVYFGSNKGVIRINTQELTQSASACLATCRILISGILINEVPLNQEQLLLEPGTVPLKVKDQDVVNILLGFPIHHLQDNLRFEYSLDKKTWYSLDPAYPHVLLYHLKPGTYDLQLRAVKYGKPITNTHLPLQVLGPWYLRWWACMVYLLCLGLLVAFYFRYRMQKVHLQQQLILEQLALEHQKKINTVKLDFIAHVSHELRTPLTLILNDIERMYRTSGENVNEYLSKIRKNTLRLKKLANELIDVRKEGKAPGKFLVGEYELLGFVEETMEMFRSVADKNQIHFYFHTSLSKVLIWFNKDQLEKVLFNLLSNAFKYTPAKGLIEVSIEEFRSEGGKEGVRVLVKDSGIGIAPSNLDQLFERNYSRSSLHKNGFENTGIGLHLCKQLMELHKGSIQVESTQGKGSTFMLTLYKGVGHFEQEQLLLQPGALDNHTAANGYGIPLAQALEATVLVVEDHVEIREYIVEILSPQYHTLQAKSGVDGFTLAKTKFPDLIITDLAMPGKDGHALVQSIRKDEEISHTPIIMLTAFGSDQQRVELLQAGIDSFLIKPFDKEVLLATIQNLLQSRARIKALFSEPSSNIEELAKQSPDSELIKRAIGVVNRHMDDPYFDVSELSKKLNVSRSLLYMKFSTLTDYSPKEFIQILRVRKGARLLRTGQYNITEASDEVGYNSGKMFRKYFKAYFGISPSEYLRHQKQQLN</sequence>
<proteinExistence type="predicted"/>
<comment type="catalytic activity">
    <reaction evidence="1">
        <text>ATP + protein L-histidine = ADP + protein N-phospho-L-histidine.</text>
        <dbReference type="EC" id="2.7.13.3"/>
    </reaction>
</comment>
<dbReference type="PROSITE" id="PS01124">
    <property type="entry name" value="HTH_ARAC_FAMILY_2"/>
    <property type="match status" value="1"/>
</dbReference>
<dbReference type="EMBL" id="JBDKWZ010000010">
    <property type="protein sequence ID" value="MEN7549752.1"/>
    <property type="molecule type" value="Genomic_DNA"/>
</dbReference>
<dbReference type="RefSeq" id="WP_346822530.1">
    <property type="nucleotide sequence ID" value="NZ_JBDKWZ010000010.1"/>
</dbReference>
<dbReference type="InterPro" id="IPR036890">
    <property type="entry name" value="HATPase_C_sf"/>
</dbReference>
<dbReference type="SMART" id="SM00387">
    <property type="entry name" value="HATPase_c"/>
    <property type="match status" value="1"/>
</dbReference>
<dbReference type="InterPro" id="IPR015943">
    <property type="entry name" value="WD40/YVTN_repeat-like_dom_sf"/>
</dbReference>
<dbReference type="InterPro" id="IPR004358">
    <property type="entry name" value="Sig_transdc_His_kin-like_C"/>
</dbReference>
<keyword evidence="5" id="KW-0418">Kinase</keyword>
<dbReference type="SUPFAM" id="SSF63829">
    <property type="entry name" value="Calcium-dependent phosphotriesterase"/>
    <property type="match status" value="1"/>
</dbReference>
<evidence type="ECO:0000259" key="13">
    <source>
        <dbReference type="PROSITE" id="PS50110"/>
    </source>
</evidence>
<dbReference type="InterPro" id="IPR018062">
    <property type="entry name" value="HTH_AraC-typ_CS"/>
</dbReference>
<dbReference type="InterPro" id="IPR036097">
    <property type="entry name" value="HisK_dim/P_sf"/>
</dbReference>
<dbReference type="InterPro" id="IPR011006">
    <property type="entry name" value="CheY-like_superfamily"/>
</dbReference>
<dbReference type="GO" id="GO:0003700">
    <property type="term" value="F:DNA-binding transcription factor activity"/>
    <property type="evidence" value="ECO:0007669"/>
    <property type="project" value="InterPro"/>
</dbReference>
<dbReference type="SUPFAM" id="SSF101898">
    <property type="entry name" value="NHL repeat"/>
    <property type="match status" value="1"/>
</dbReference>
<organism evidence="14 15">
    <name type="scientific">Rapidithrix thailandica</name>
    <dbReference type="NCBI Taxonomy" id="413964"/>
    <lineage>
        <taxon>Bacteria</taxon>
        <taxon>Pseudomonadati</taxon>
        <taxon>Bacteroidota</taxon>
        <taxon>Cytophagia</taxon>
        <taxon>Cytophagales</taxon>
        <taxon>Flammeovirgaceae</taxon>
        <taxon>Rapidithrix</taxon>
    </lineage>
</organism>
<dbReference type="Proteomes" id="UP001403385">
    <property type="component" value="Unassembled WGS sequence"/>
</dbReference>
<dbReference type="PRINTS" id="PR00344">
    <property type="entry name" value="BCTRLSENSOR"/>
</dbReference>
<comment type="caution">
    <text evidence="14">The sequence shown here is derived from an EMBL/GenBank/DDBJ whole genome shotgun (WGS) entry which is preliminary data.</text>
</comment>
<dbReference type="Pfam" id="PF00512">
    <property type="entry name" value="HisKA"/>
    <property type="match status" value="1"/>
</dbReference>
<dbReference type="GO" id="GO:0043565">
    <property type="term" value="F:sequence-specific DNA binding"/>
    <property type="evidence" value="ECO:0007669"/>
    <property type="project" value="InterPro"/>
</dbReference>
<feature type="domain" description="Response regulatory" evidence="13">
    <location>
        <begin position="1094"/>
        <end position="1209"/>
    </location>
</feature>
<dbReference type="CDD" id="cd00082">
    <property type="entry name" value="HisKA"/>
    <property type="match status" value="1"/>
</dbReference>
<evidence type="ECO:0000259" key="11">
    <source>
        <dbReference type="PROSITE" id="PS01124"/>
    </source>
</evidence>